<dbReference type="OrthoDB" id="2370124at2"/>
<keyword evidence="3" id="KW-0309">Germination</keyword>
<evidence type="ECO:0000256" key="4">
    <source>
        <dbReference type="ARBA" id="ARBA00022729"/>
    </source>
</evidence>
<comment type="similarity">
    <text evidence="2">Belongs to the GerABKC lipoprotein family.</text>
</comment>
<dbReference type="PANTHER" id="PTHR35789:SF1">
    <property type="entry name" value="SPORE GERMINATION PROTEIN B3"/>
    <property type="match status" value="1"/>
</dbReference>
<sequence length="377" mass="42704">MNLKIAHYILVICCTLTLTSCWDQELLKNSKIVYGAGFDYESNNMIRTTFVVRNLGVPVSQGGVYSNRVVSVVGPSSRETRLQMDRLISKQLSASKNQLLLLGEEVAKQNIDHMLDILFRDPKSPLDARIAVVEGRALDIFNLDHIGDTLIVEFTTDLIKGAENKTEATKMTVEKAFRYSLDEGQDYALPYISYNEEASSPEFNGLALFHETTYTGTTLPPSDAKLLLLMNNESSNKTSIVEFLDNDPNNEFLTNTVTINVRNDSVEKDYSIKNNLLEKVTINLELRGNIEEYPQNNLKEKSQLTDIADDLSKRLTVRANEILNKLQEANCDFLGIGRDLNAYHHKAWNAKRWEKEYKEIKLEAKVKVDIDETGIIK</sequence>
<evidence type="ECO:0000313" key="10">
    <source>
        <dbReference type="EMBL" id="KMM36142.1"/>
    </source>
</evidence>
<keyword evidence="7" id="KW-0449">Lipoprotein</keyword>
<evidence type="ECO:0000259" key="8">
    <source>
        <dbReference type="Pfam" id="PF05504"/>
    </source>
</evidence>
<comment type="subcellular location">
    <subcellularLocation>
        <location evidence="1">Membrane</location>
        <topology evidence="1">Lipid-anchor</topology>
    </subcellularLocation>
</comment>
<dbReference type="PANTHER" id="PTHR35789">
    <property type="entry name" value="SPORE GERMINATION PROTEIN B3"/>
    <property type="match status" value="1"/>
</dbReference>
<dbReference type="InterPro" id="IPR038501">
    <property type="entry name" value="Spore_GerAC_C_sf"/>
</dbReference>
<evidence type="ECO:0000256" key="5">
    <source>
        <dbReference type="ARBA" id="ARBA00023136"/>
    </source>
</evidence>
<dbReference type="Pfam" id="PF05504">
    <property type="entry name" value="Spore_GerAC"/>
    <property type="match status" value="1"/>
</dbReference>
<dbReference type="NCBIfam" id="TIGR02887">
    <property type="entry name" value="spore_ger_x_C"/>
    <property type="match status" value="1"/>
</dbReference>
<protein>
    <submittedName>
        <fullName evidence="10">Uncharacterized protein</fullName>
    </submittedName>
</protein>
<reference evidence="10" key="1">
    <citation type="submission" date="2015-06" db="EMBL/GenBank/DDBJ databases">
        <authorList>
            <person name="Liu B."/>
            <person name="Wang J."/>
            <person name="Zhu Y."/>
            <person name="Liu G."/>
            <person name="Chen Q."/>
            <person name="Zheng C."/>
            <person name="Che J."/>
            <person name="Ge C."/>
            <person name="Shi H."/>
            <person name="Pan Z."/>
            <person name="Liu X."/>
        </authorList>
    </citation>
    <scope>NUCLEOTIDE SEQUENCE [LARGE SCALE GENOMIC DNA]</scope>
    <source>
        <strain evidence="10">DSM 16346</strain>
    </source>
</reference>
<dbReference type="InterPro" id="IPR008844">
    <property type="entry name" value="Spore_GerAC-like"/>
</dbReference>
<organism evidence="10 11">
    <name type="scientific">Guptibacillus hwajinpoensis</name>
    <dbReference type="NCBI Taxonomy" id="208199"/>
    <lineage>
        <taxon>Bacteria</taxon>
        <taxon>Bacillati</taxon>
        <taxon>Bacillota</taxon>
        <taxon>Bacilli</taxon>
        <taxon>Bacillales</taxon>
        <taxon>Guptibacillaceae</taxon>
        <taxon>Guptibacillus</taxon>
    </lineage>
</organism>
<evidence type="ECO:0000256" key="3">
    <source>
        <dbReference type="ARBA" id="ARBA00022544"/>
    </source>
</evidence>
<dbReference type="AlphaFoldDB" id="A0A0J6FP54"/>
<evidence type="ECO:0000256" key="6">
    <source>
        <dbReference type="ARBA" id="ARBA00023139"/>
    </source>
</evidence>
<gene>
    <name evidence="10" type="ORF">AB986_18605</name>
</gene>
<dbReference type="Gene3D" id="3.30.300.210">
    <property type="entry name" value="Nutrient germinant receptor protein C, domain 3"/>
    <property type="match status" value="1"/>
</dbReference>
<dbReference type="GO" id="GO:0016020">
    <property type="term" value="C:membrane"/>
    <property type="evidence" value="ECO:0007669"/>
    <property type="project" value="UniProtKB-SubCell"/>
</dbReference>
<keyword evidence="6" id="KW-0564">Palmitate</keyword>
<dbReference type="EMBL" id="LELK01000009">
    <property type="protein sequence ID" value="KMM36142.1"/>
    <property type="molecule type" value="Genomic_DNA"/>
</dbReference>
<feature type="domain" description="Spore germination GerAC-like C-terminal" evidence="8">
    <location>
        <begin position="204"/>
        <end position="374"/>
    </location>
</feature>
<name>A0A0J6FP54_9BACL</name>
<evidence type="ECO:0000256" key="1">
    <source>
        <dbReference type="ARBA" id="ARBA00004635"/>
    </source>
</evidence>
<dbReference type="GO" id="GO:0009847">
    <property type="term" value="P:spore germination"/>
    <property type="evidence" value="ECO:0007669"/>
    <property type="project" value="InterPro"/>
</dbReference>
<dbReference type="RefSeq" id="WP_048313119.1">
    <property type="nucleotide sequence ID" value="NZ_CP119526.1"/>
</dbReference>
<dbReference type="InterPro" id="IPR057336">
    <property type="entry name" value="GerAC_N"/>
</dbReference>
<feature type="domain" description="Spore germination protein N-terminal" evidence="9">
    <location>
        <begin position="23"/>
        <end position="193"/>
    </location>
</feature>
<comment type="caution">
    <text evidence="10">The sequence shown here is derived from an EMBL/GenBank/DDBJ whole genome shotgun (WGS) entry which is preliminary data.</text>
</comment>
<keyword evidence="11" id="KW-1185">Reference proteome</keyword>
<dbReference type="PROSITE" id="PS51257">
    <property type="entry name" value="PROKAR_LIPOPROTEIN"/>
    <property type="match status" value="1"/>
</dbReference>
<evidence type="ECO:0000256" key="7">
    <source>
        <dbReference type="ARBA" id="ARBA00023288"/>
    </source>
</evidence>
<evidence type="ECO:0000313" key="11">
    <source>
        <dbReference type="Proteomes" id="UP000035996"/>
    </source>
</evidence>
<dbReference type="STRING" id="157733.AB986_18605"/>
<dbReference type="InterPro" id="IPR046953">
    <property type="entry name" value="Spore_GerAC-like_C"/>
</dbReference>
<proteinExistence type="inferred from homology"/>
<evidence type="ECO:0000256" key="2">
    <source>
        <dbReference type="ARBA" id="ARBA00007886"/>
    </source>
</evidence>
<dbReference type="Proteomes" id="UP000035996">
    <property type="component" value="Unassembled WGS sequence"/>
</dbReference>
<keyword evidence="4" id="KW-0732">Signal</keyword>
<keyword evidence="5" id="KW-0472">Membrane</keyword>
<accession>A0A0J6FP54</accession>
<dbReference type="Pfam" id="PF25198">
    <property type="entry name" value="Spore_GerAC_N"/>
    <property type="match status" value="1"/>
</dbReference>
<evidence type="ECO:0000259" key="9">
    <source>
        <dbReference type="Pfam" id="PF25198"/>
    </source>
</evidence>